<dbReference type="InterPro" id="IPR029151">
    <property type="entry name" value="Sensor-like_sf"/>
</dbReference>
<evidence type="ECO:0000256" key="6">
    <source>
        <dbReference type="ARBA" id="ARBA00022679"/>
    </source>
</evidence>
<dbReference type="GO" id="GO:0000155">
    <property type="term" value="F:phosphorelay sensor kinase activity"/>
    <property type="evidence" value="ECO:0007669"/>
    <property type="project" value="InterPro"/>
</dbReference>
<dbReference type="InterPro" id="IPR050428">
    <property type="entry name" value="TCS_sensor_his_kinase"/>
</dbReference>
<feature type="domain" description="HAMP" evidence="14">
    <location>
        <begin position="205"/>
        <end position="255"/>
    </location>
</feature>
<keyword evidence="9 12" id="KW-1133">Transmembrane helix</keyword>
<dbReference type="InterPro" id="IPR005467">
    <property type="entry name" value="His_kinase_dom"/>
</dbReference>
<keyword evidence="10" id="KW-0902">Two-component regulatory system</keyword>
<dbReference type="InterPro" id="IPR004358">
    <property type="entry name" value="Sig_transdc_His_kin-like_C"/>
</dbReference>
<organism evidence="15">
    <name type="scientific">Lysobacter firmicutimachus</name>
    <dbReference type="NCBI Taxonomy" id="1792846"/>
    <lineage>
        <taxon>Bacteria</taxon>
        <taxon>Pseudomonadati</taxon>
        <taxon>Pseudomonadota</taxon>
        <taxon>Gammaproteobacteria</taxon>
        <taxon>Lysobacterales</taxon>
        <taxon>Lysobacteraceae</taxon>
        <taxon>Lysobacter</taxon>
    </lineage>
</organism>
<evidence type="ECO:0000256" key="7">
    <source>
        <dbReference type="ARBA" id="ARBA00022692"/>
    </source>
</evidence>
<dbReference type="EMBL" id="CP159925">
    <property type="protein sequence ID" value="XCO73526.1"/>
    <property type="molecule type" value="Genomic_DNA"/>
</dbReference>
<dbReference type="Gene3D" id="3.30.450.20">
    <property type="entry name" value="PAS domain"/>
    <property type="match status" value="1"/>
</dbReference>
<evidence type="ECO:0000256" key="10">
    <source>
        <dbReference type="ARBA" id="ARBA00023012"/>
    </source>
</evidence>
<keyword evidence="6 15" id="KW-0808">Transferase</keyword>
<dbReference type="CDD" id="cd18773">
    <property type="entry name" value="PDC1_HK_sensor"/>
    <property type="match status" value="1"/>
</dbReference>
<sequence length="481" mass="51978">MRIGLRIFLGYFLIVAVAALLLVRVFVAEVKPGVRQAMEDTLVDTANVLAELATDDFLAGRIDRGDFAKRVRSLDGRDVGAAIWGFRKPETSYRVYVTDARGIVVFDSSGVAVGQDYSRWNDVYLTLRGRYGARSSAVDPARPDDTVMHVAAPIRDERGRVIGSLTVAKPNAAIAPFIARSQAVVTRWGFVLMGAALAIGVIVSWWLSRQIGLLRRYAQAVTAGKRADPPDAAGEFGELGQALETMRARLEGKQYVEQYVHTLTHEMKSPLAAIRGSAELLESPPGDAPMPDADRARFAGSIRRQAERLAQMIDKLLALAAVEHRQRLERPEPVALAAIAREAAEHCAQRIDGAGARLLLDLDPSLPPVRGDAFLLRQALINLLDNAADFSPPGGEIVLRLQRIGEAQRVEVGDRGPGVPDYAVGRVFERFYSLPRPAGGSRSSGLGLCFVAEVASLHGGSAQLRNRDGEPGAIAALSIPE</sequence>
<dbReference type="Gene3D" id="3.30.565.10">
    <property type="entry name" value="Histidine kinase-like ATPase, C-terminal domain"/>
    <property type="match status" value="1"/>
</dbReference>
<evidence type="ECO:0000259" key="14">
    <source>
        <dbReference type="PROSITE" id="PS50885"/>
    </source>
</evidence>
<dbReference type="InterPro" id="IPR036890">
    <property type="entry name" value="HATPase_C_sf"/>
</dbReference>
<proteinExistence type="predicted"/>
<keyword evidence="5" id="KW-0597">Phosphoprotein</keyword>
<evidence type="ECO:0000313" key="15">
    <source>
        <dbReference type="EMBL" id="XCO73526.1"/>
    </source>
</evidence>
<dbReference type="PANTHER" id="PTHR45436:SF10">
    <property type="entry name" value="HISTIDINE KINASE"/>
    <property type="match status" value="1"/>
</dbReference>
<name>A0AAU8MPM8_9GAMM</name>
<dbReference type="Pfam" id="PF00672">
    <property type="entry name" value="HAMP"/>
    <property type="match status" value="1"/>
</dbReference>
<dbReference type="PANTHER" id="PTHR45436">
    <property type="entry name" value="SENSOR HISTIDINE KINASE YKOH"/>
    <property type="match status" value="1"/>
</dbReference>
<dbReference type="Pfam" id="PF02518">
    <property type="entry name" value="HATPase_c"/>
    <property type="match status" value="1"/>
</dbReference>
<comment type="subcellular location">
    <subcellularLocation>
        <location evidence="2">Cell membrane</location>
        <topology evidence="2">Multi-pass membrane protein</topology>
    </subcellularLocation>
</comment>
<dbReference type="Gene3D" id="1.10.287.130">
    <property type="match status" value="1"/>
</dbReference>
<dbReference type="InterPro" id="IPR036097">
    <property type="entry name" value="HisK_dim/P_sf"/>
</dbReference>
<dbReference type="NCBIfam" id="NF008312">
    <property type="entry name" value="PRK11100.1"/>
    <property type="match status" value="1"/>
</dbReference>
<dbReference type="Pfam" id="PF00512">
    <property type="entry name" value="HisKA"/>
    <property type="match status" value="1"/>
</dbReference>
<dbReference type="Gene3D" id="6.10.340.10">
    <property type="match status" value="1"/>
</dbReference>
<keyword evidence="4" id="KW-1003">Cell membrane</keyword>
<gene>
    <name evidence="15" type="primary">creC</name>
    <name evidence="15" type="ORF">ABU614_14090</name>
</gene>
<evidence type="ECO:0000256" key="5">
    <source>
        <dbReference type="ARBA" id="ARBA00022553"/>
    </source>
</evidence>
<dbReference type="SUPFAM" id="SSF55874">
    <property type="entry name" value="ATPase domain of HSP90 chaperone/DNA topoisomerase II/histidine kinase"/>
    <property type="match status" value="1"/>
</dbReference>
<keyword evidence="8 15" id="KW-0418">Kinase</keyword>
<dbReference type="AlphaFoldDB" id="A0AAU8MPM8"/>
<dbReference type="EC" id="2.7.13.3" evidence="3"/>
<dbReference type="SMART" id="SM00388">
    <property type="entry name" value="HisKA"/>
    <property type="match status" value="1"/>
</dbReference>
<feature type="transmembrane region" description="Helical" evidence="12">
    <location>
        <begin position="188"/>
        <end position="207"/>
    </location>
</feature>
<evidence type="ECO:0000256" key="2">
    <source>
        <dbReference type="ARBA" id="ARBA00004651"/>
    </source>
</evidence>
<dbReference type="SMART" id="SM00387">
    <property type="entry name" value="HATPase_c"/>
    <property type="match status" value="1"/>
</dbReference>
<dbReference type="SUPFAM" id="SSF47384">
    <property type="entry name" value="Homodimeric domain of signal transducing histidine kinase"/>
    <property type="match status" value="1"/>
</dbReference>
<dbReference type="RefSeq" id="WP_064746253.1">
    <property type="nucleotide sequence ID" value="NZ_CP159925.1"/>
</dbReference>
<dbReference type="PROSITE" id="PS50109">
    <property type="entry name" value="HIS_KIN"/>
    <property type="match status" value="1"/>
</dbReference>
<evidence type="ECO:0000256" key="12">
    <source>
        <dbReference type="SAM" id="Phobius"/>
    </source>
</evidence>
<evidence type="ECO:0000256" key="1">
    <source>
        <dbReference type="ARBA" id="ARBA00000085"/>
    </source>
</evidence>
<feature type="transmembrane region" description="Helical" evidence="12">
    <location>
        <begin position="7"/>
        <end position="27"/>
    </location>
</feature>
<comment type="catalytic activity">
    <reaction evidence="1">
        <text>ATP + protein L-histidine = ADP + protein N-phospho-L-histidine.</text>
        <dbReference type="EC" id="2.7.13.3"/>
    </reaction>
</comment>
<dbReference type="InterPro" id="IPR003594">
    <property type="entry name" value="HATPase_dom"/>
</dbReference>
<protein>
    <recommendedName>
        <fullName evidence="3">histidine kinase</fullName>
        <ecNumber evidence="3">2.7.13.3</ecNumber>
    </recommendedName>
</protein>
<dbReference type="PRINTS" id="PR00344">
    <property type="entry name" value="BCTRLSENSOR"/>
</dbReference>
<dbReference type="PROSITE" id="PS50885">
    <property type="entry name" value="HAMP"/>
    <property type="match status" value="1"/>
</dbReference>
<dbReference type="InterPro" id="IPR003660">
    <property type="entry name" value="HAMP_dom"/>
</dbReference>
<dbReference type="GO" id="GO:0005886">
    <property type="term" value="C:plasma membrane"/>
    <property type="evidence" value="ECO:0007669"/>
    <property type="project" value="UniProtKB-SubCell"/>
</dbReference>
<feature type="domain" description="Histidine kinase" evidence="13">
    <location>
        <begin position="262"/>
        <end position="481"/>
    </location>
</feature>
<evidence type="ECO:0000259" key="13">
    <source>
        <dbReference type="PROSITE" id="PS50109"/>
    </source>
</evidence>
<keyword evidence="7 12" id="KW-0812">Transmembrane</keyword>
<dbReference type="SMART" id="SM00304">
    <property type="entry name" value="HAMP"/>
    <property type="match status" value="1"/>
</dbReference>
<evidence type="ECO:0000256" key="11">
    <source>
        <dbReference type="ARBA" id="ARBA00023136"/>
    </source>
</evidence>
<dbReference type="InterPro" id="IPR003661">
    <property type="entry name" value="HisK_dim/P_dom"/>
</dbReference>
<dbReference type="CDD" id="cd00082">
    <property type="entry name" value="HisKA"/>
    <property type="match status" value="1"/>
</dbReference>
<accession>A0AAU8MPM8</accession>
<evidence type="ECO:0000256" key="9">
    <source>
        <dbReference type="ARBA" id="ARBA00022989"/>
    </source>
</evidence>
<evidence type="ECO:0000256" key="4">
    <source>
        <dbReference type="ARBA" id="ARBA00022475"/>
    </source>
</evidence>
<evidence type="ECO:0000256" key="8">
    <source>
        <dbReference type="ARBA" id="ARBA00022777"/>
    </source>
</evidence>
<evidence type="ECO:0000256" key="3">
    <source>
        <dbReference type="ARBA" id="ARBA00012438"/>
    </source>
</evidence>
<reference evidence="15" key="1">
    <citation type="submission" date="2024-06" db="EMBL/GenBank/DDBJ databases">
        <authorList>
            <person name="Li S."/>
        </authorList>
    </citation>
    <scope>NUCLEOTIDE SEQUENCE</scope>
    <source>
        <strain evidence="15">SR10</strain>
    </source>
</reference>
<keyword evidence="11 12" id="KW-0472">Membrane</keyword>
<dbReference type="SUPFAM" id="SSF103190">
    <property type="entry name" value="Sensory domain-like"/>
    <property type="match status" value="1"/>
</dbReference>